<evidence type="ECO:0000256" key="4">
    <source>
        <dbReference type="ARBA" id="ARBA00023163"/>
    </source>
</evidence>
<keyword evidence="2" id="KW-0805">Transcription regulation</keyword>
<dbReference type="AlphaFoldDB" id="A0A6V8KC44"/>
<evidence type="ECO:0000256" key="2">
    <source>
        <dbReference type="ARBA" id="ARBA00023015"/>
    </source>
</evidence>
<dbReference type="PROSITE" id="PS50043">
    <property type="entry name" value="HTH_LUXR_2"/>
    <property type="match status" value="1"/>
</dbReference>
<accession>A0A6V8KC44</accession>
<dbReference type="SUPFAM" id="SSF52172">
    <property type="entry name" value="CheY-like"/>
    <property type="match status" value="1"/>
</dbReference>
<organism evidence="8 9">
    <name type="scientific">Phytohabitans houttuyneae</name>
    <dbReference type="NCBI Taxonomy" id="1076126"/>
    <lineage>
        <taxon>Bacteria</taxon>
        <taxon>Bacillati</taxon>
        <taxon>Actinomycetota</taxon>
        <taxon>Actinomycetes</taxon>
        <taxon>Micromonosporales</taxon>
        <taxon>Micromonosporaceae</taxon>
    </lineage>
</organism>
<dbReference type="InterPro" id="IPR000792">
    <property type="entry name" value="Tscrpt_reg_LuxR_C"/>
</dbReference>
<dbReference type="SMART" id="SM00421">
    <property type="entry name" value="HTH_LUXR"/>
    <property type="match status" value="1"/>
</dbReference>
<protein>
    <submittedName>
        <fullName evidence="8">DNA-binding response regulator</fullName>
    </submittedName>
</protein>
<dbReference type="PANTHER" id="PTHR43214">
    <property type="entry name" value="TWO-COMPONENT RESPONSE REGULATOR"/>
    <property type="match status" value="1"/>
</dbReference>
<keyword evidence="1 5" id="KW-0597">Phosphoprotein</keyword>
<evidence type="ECO:0000313" key="9">
    <source>
        <dbReference type="Proteomes" id="UP000482800"/>
    </source>
</evidence>
<dbReference type="InterPro" id="IPR036388">
    <property type="entry name" value="WH-like_DNA-bd_sf"/>
</dbReference>
<dbReference type="EMBL" id="BLPF01000002">
    <property type="protein sequence ID" value="GFJ81010.1"/>
    <property type="molecule type" value="Genomic_DNA"/>
</dbReference>
<dbReference type="InterPro" id="IPR058245">
    <property type="entry name" value="NreC/VraR/RcsB-like_REC"/>
</dbReference>
<keyword evidence="4" id="KW-0804">Transcription</keyword>
<dbReference type="RefSeq" id="WP_173059584.1">
    <property type="nucleotide sequence ID" value="NZ_BAABGO010000028.1"/>
</dbReference>
<evidence type="ECO:0000256" key="3">
    <source>
        <dbReference type="ARBA" id="ARBA00023125"/>
    </source>
</evidence>
<dbReference type="Gene3D" id="1.10.10.10">
    <property type="entry name" value="Winged helix-like DNA-binding domain superfamily/Winged helix DNA-binding domain"/>
    <property type="match status" value="1"/>
</dbReference>
<feature type="domain" description="HTH luxR-type" evidence="6">
    <location>
        <begin position="142"/>
        <end position="207"/>
    </location>
</feature>
<dbReference type="InterPro" id="IPR011006">
    <property type="entry name" value="CheY-like_superfamily"/>
</dbReference>
<reference evidence="8 9" key="1">
    <citation type="submission" date="2020-03" db="EMBL/GenBank/DDBJ databases">
        <title>Whole genome shotgun sequence of Phytohabitans houttuyneae NBRC 108639.</title>
        <authorList>
            <person name="Komaki H."/>
            <person name="Tamura T."/>
        </authorList>
    </citation>
    <scope>NUCLEOTIDE SEQUENCE [LARGE SCALE GENOMIC DNA]</scope>
    <source>
        <strain evidence="8 9">NBRC 108639</strain>
    </source>
</reference>
<name>A0A6V8KC44_9ACTN</name>
<dbReference type="Pfam" id="PF00196">
    <property type="entry name" value="GerE"/>
    <property type="match status" value="1"/>
</dbReference>
<evidence type="ECO:0000259" key="6">
    <source>
        <dbReference type="PROSITE" id="PS50043"/>
    </source>
</evidence>
<dbReference type="Gene3D" id="3.40.50.2300">
    <property type="match status" value="1"/>
</dbReference>
<dbReference type="Proteomes" id="UP000482800">
    <property type="component" value="Unassembled WGS sequence"/>
</dbReference>
<gene>
    <name evidence="8" type="ORF">Phou_051900</name>
</gene>
<keyword evidence="3 8" id="KW-0238">DNA-binding</keyword>
<sequence>MRVLIAEDQVLLREGLARLFADRGHQVVATVGDAENLLPTVESHRPDLVVVDVRMPPTFTDEGTRAARDIKQAHPEIGVLVLSQHIDTTHAMVLMSRTGFGYLLKDRVLDVHDFLAAAQRVADGGSALDPNVVGALVRPRPSDDPLFALSDREREVLELMAQGLNNPAIARRLVVSERTVEGHVRHVLLKLGLAESDDGHRRVLAVLTYLRAPRTRRS</sequence>
<dbReference type="PRINTS" id="PR00038">
    <property type="entry name" value="HTHLUXR"/>
</dbReference>
<dbReference type="CDD" id="cd06170">
    <property type="entry name" value="LuxR_C_like"/>
    <property type="match status" value="1"/>
</dbReference>
<feature type="modified residue" description="4-aspartylphosphate" evidence="5">
    <location>
        <position position="52"/>
    </location>
</feature>
<comment type="caution">
    <text evidence="8">The sequence shown here is derived from an EMBL/GenBank/DDBJ whole genome shotgun (WGS) entry which is preliminary data.</text>
</comment>
<dbReference type="GO" id="GO:0006355">
    <property type="term" value="P:regulation of DNA-templated transcription"/>
    <property type="evidence" value="ECO:0007669"/>
    <property type="project" value="InterPro"/>
</dbReference>
<dbReference type="PROSITE" id="PS50110">
    <property type="entry name" value="RESPONSE_REGULATORY"/>
    <property type="match status" value="1"/>
</dbReference>
<dbReference type="PANTHER" id="PTHR43214:SF24">
    <property type="entry name" value="TRANSCRIPTIONAL REGULATORY PROTEIN NARL-RELATED"/>
    <property type="match status" value="1"/>
</dbReference>
<evidence type="ECO:0000256" key="1">
    <source>
        <dbReference type="ARBA" id="ARBA00022553"/>
    </source>
</evidence>
<dbReference type="SMART" id="SM00448">
    <property type="entry name" value="REC"/>
    <property type="match status" value="1"/>
</dbReference>
<reference evidence="8 9" key="2">
    <citation type="submission" date="2020-03" db="EMBL/GenBank/DDBJ databases">
        <authorList>
            <person name="Ichikawa N."/>
            <person name="Kimura A."/>
            <person name="Kitahashi Y."/>
            <person name="Uohara A."/>
        </authorList>
    </citation>
    <scope>NUCLEOTIDE SEQUENCE [LARGE SCALE GENOMIC DNA]</scope>
    <source>
        <strain evidence="8 9">NBRC 108639</strain>
    </source>
</reference>
<evidence type="ECO:0000259" key="7">
    <source>
        <dbReference type="PROSITE" id="PS50110"/>
    </source>
</evidence>
<evidence type="ECO:0000313" key="8">
    <source>
        <dbReference type="EMBL" id="GFJ81010.1"/>
    </source>
</evidence>
<dbReference type="Pfam" id="PF00072">
    <property type="entry name" value="Response_reg"/>
    <property type="match status" value="1"/>
</dbReference>
<dbReference type="InterPro" id="IPR039420">
    <property type="entry name" value="WalR-like"/>
</dbReference>
<dbReference type="PROSITE" id="PS00622">
    <property type="entry name" value="HTH_LUXR_1"/>
    <property type="match status" value="1"/>
</dbReference>
<feature type="domain" description="Response regulatory" evidence="7">
    <location>
        <begin position="2"/>
        <end position="120"/>
    </location>
</feature>
<dbReference type="GO" id="GO:0003677">
    <property type="term" value="F:DNA binding"/>
    <property type="evidence" value="ECO:0007669"/>
    <property type="project" value="UniProtKB-KW"/>
</dbReference>
<dbReference type="InterPro" id="IPR001789">
    <property type="entry name" value="Sig_transdc_resp-reg_receiver"/>
</dbReference>
<dbReference type="GO" id="GO:0000160">
    <property type="term" value="P:phosphorelay signal transduction system"/>
    <property type="evidence" value="ECO:0007669"/>
    <property type="project" value="InterPro"/>
</dbReference>
<evidence type="ECO:0000256" key="5">
    <source>
        <dbReference type="PROSITE-ProRule" id="PRU00169"/>
    </source>
</evidence>
<keyword evidence="9" id="KW-1185">Reference proteome</keyword>
<dbReference type="CDD" id="cd17535">
    <property type="entry name" value="REC_NarL-like"/>
    <property type="match status" value="1"/>
</dbReference>
<proteinExistence type="predicted"/>